<dbReference type="InterPro" id="IPR027256">
    <property type="entry name" value="P-typ_ATPase_IB"/>
</dbReference>
<dbReference type="GO" id="GO:0016887">
    <property type="term" value="F:ATP hydrolysis activity"/>
    <property type="evidence" value="ECO:0007669"/>
    <property type="project" value="InterPro"/>
</dbReference>
<dbReference type="PROSITE" id="PS50846">
    <property type="entry name" value="HMA_2"/>
    <property type="match status" value="1"/>
</dbReference>
<feature type="transmembrane region" description="Helical" evidence="11">
    <location>
        <begin position="163"/>
        <end position="181"/>
    </location>
</feature>
<evidence type="ECO:0000256" key="7">
    <source>
        <dbReference type="ARBA" id="ARBA00022840"/>
    </source>
</evidence>
<dbReference type="InterPro" id="IPR044492">
    <property type="entry name" value="P_typ_ATPase_HD_dom"/>
</dbReference>
<protein>
    <submittedName>
        <fullName evidence="13">Copper-translocating P-type ATPase</fullName>
    </submittedName>
    <submittedName>
        <fullName evidence="14">Heavy metal translocating P-type ATPase</fullName>
    </submittedName>
</protein>
<dbReference type="EMBL" id="QNVI01000054">
    <property type="protein sequence ID" value="TDA38328.1"/>
    <property type="molecule type" value="Genomic_DNA"/>
</dbReference>
<dbReference type="Gene3D" id="3.30.70.100">
    <property type="match status" value="1"/>
</dbReference>
<comment type="subcellular location">
    <subcellularLocation>
        <location evidence="1">Endomembrane system</location>
        <topology evidence="1">Multi-pass membrane protein</topology>
    </subcellularLocation>
</comment>
<keyword evidence="9 11" id="KW-1133">Transmembrane helix</keyword>
<feature type="transmembrane region" description="Helical" evidence="11">
    <location>
        <begin position="78"/>
        <end position="100"/>
    </location>
</feature>
<dbReference type="SFLD" id="SFLDF00027">
    <property type="entry name" value="p-type_atpase"/>
    <property type="match status" value="1"/>
</dbReference>
<evidence type="ECO:0000313" key="15">
    <source>
        <dbReference type="Proteomes" id="UP000316080"/>
    </source>
</evidence>
<dbReference type="SFLD" id="SFLDS00003">
    <property type="entry name" value="Haloacid_Dehalogenase"/>
    <property type="match status" value="1"/>
</dbReference>
<dbReference type="PRINTS" id="PR00119">
    <property type="entry name" value="CATATPASE"/>
</dbReference>
<dbReference type="InterPro" id="IPR017969">
    <property type="entry name" value="Heavy-metal-associated_CS"/>
</dbReference>
<dbReference type="Pfam" id="PF00403">
    <property type="entry name" value="HMA"/>
    <property type="match status" value="1"/>
</dbReference>
<dbReference type="Proteomes" id="UP000316080">
    <property type="component" value="Unassembled WGS sequence"/>
</dbReference>
<feature type="transmembrane region" description="Helical" evidence="11">
    <location>
        <begin position="652"/>
        <end position="673"/>
    </location>
</feature>
<dbReference type="InterPro" id="IPR059000">
    <property type="entry name" value="ATPase_P-type_domA"/>
</dbReference>
<dbReference type="NCBIfam" id="TIGR01511">
    <property type="entry name" value="ATPase-IB1_Cu"/>
    <property type="match status" value="1"/>
</dbReference>
<evidence type="ECO:0000313" key="14">
    <source>
        <dbReference type="EMBL" id="TDA38328.1"/>
    </source>
</evidence>
<dbReference type="SUPFAM" id="SSF56784">
    <property type="entry name" value="HAD-like"/>
    <property type="match status" value="1"/>
</dbReference>
<dbReference type="SFLD" id="SFLDG00002">
    <property type="entry name" value="C1.7:_P-type_atpase_like"/>
    <property type="match status" value="1"/>
</dbReference>
<sequence length="699" mass="77703">MKQREVFYIEDMKCASCVNRIEKGIGKIPGTYYVSANLATKTVVIDYDDNILNKKELEKIIKELGYKPKAIDKKQNKLFKLIFCLILSIPVFIISMFINFDLKNYVLFLLSTPVVIVGGSEFYIGAYKAIKNKYADMNVLVSIGFSSAYILSLFNTFYRIGEVYYEASSMLITFILIGRYLEEKTKSKAVSTIRKIMELQPKYVILANKEEKIPINQVKKGDIILIKPGEVIPLDGIIVEGRSLVNESIVTGESIPVEKKKGDEVISGTLNISGIIKIMVNKTGEESFISQIVKLIEEAQIRKPRIQRIIDRVTSYFVPIVISIAILTFIYWIINGKSLEFSLITMASVLVIACPCALGLATPIAIIVGFGKATEMGIIIKGGEVLEKIEKITTIVFDKTGTLTEGKPKVVKILKNEEISEEEIIRIAASIEKNSLHPLSQAILEKAKGMRLYDVEDFEEIPGMGLKGKINGKEVIIGSKELITKLINNEKLGNFFNKVMEMEEEGMSTIILSYDGKVLGAIGIMDEIKSDAIEAIDMLRNYKLIMITGDNERVAKAIANKLKINYFANVKPDEKMKIISELQSKGEKVMMIGDGINDAPALIQSDVGVAIGSGTDIAKEAGDIIILRNDLRIIKKTIDISKKMMKKIKENILWALIYNTIAIPIAAGLFYPITLRPEIAAIAMSLSSISVVINSLLFK</sequence>
<keyword evidence="7" id="KW-0067">ATP-binding</keyword>
<dbReference type="InterPro" id="IPR023299">
    <property type="entry name" value="ATPase_P-typ_cyto_dom_N"/>
</dbReference>
<feature type="transmembrane region" description="Helical" evidence="11">
    <location>
        <begin position="139"/>
        <end position="157"/>
    </location>
</feature>
<comment type="caution">
    <text evidence="13">The sequence shown here is derived from an EMBL/GenBank/DDBJ whole genome shotgun (WGS) entry which is preliminary data.</text>
</comment>
<dbReference type="Gene3D" id="3.40.50.1000">
    <property type="entry name" value="HAD superfamily/HAD-like"/>
    <property type="match status" value="1"/>
</dbReference>
<dbReference type="InterPro" id="IPR036163">
    <property type="entry name" value="HMA_dom_sf"/>
</dbReference>
<dbReference type="CDD" id="cd00371">
    <property type="entry name" value="HMA"/>
    <property type="match status" value="1"/>
</dbReference>
<dbReference type="Pfam" id="PF00702">
    <property type="entry name" value="Hydrolase"/>
    <property type="match status" value="1"/>
</dbReference>
<dbReference type="PANTHER" id="PTHR43520:SF8">
    <property type="entry name" value="P-TYPE CU(+) TRANSPORTER"/>
    <property type="match status" value="1"/>
</dbReference>
<dbReference type="AlphaFoldDB" id="A0A520KGD3"/>
<dbReference type="PRINTS" id="PR00943">
    <property type="entry name" value="CUATPASE"/>
</dbReference>
<dbReference type="GO" id="GO:0012505">
    <property type="term" value="C:endomembrane system"/>
    <property type="evidence" value="ECO:0007669"/>
    <property type="project" value="UniProtKB-SubCell"/>
</dbReference>
<dbReference type="SUPFAM" id="SSF81665">
    <property type="entry name" value="Calcium ATPase, transmembrane domain M"/>
    <property type="match status" value="1"/>
</dbReference>
<dbReference type="PANTHER" id="PTHR43520">
    <property type="entry name" value="ATP7, ISOFORM B"/>
    <property type="match status" value="1"/>
</dbReference>
<evidence type="ECO:0000256" key="6">
    <source>
        <dbReference type="ARBA" id="ARBA00022741"/>
    </source>
</evidence>
<dbReference type="FunFam" id="2.70.150.10:FF:000002">
    <property type="entry name" value="Copper-transporting ATPase 1, putative"/>
    <property type="match status" value="1"/>
</dbReference>
<evidence type="ECO:0000256" key="2">
    <source>
        <dbReference type="ARBA" id="ARBA00006024"/>
    </source>
</evidence>
<dbReference type="Proteomes" id="UP000317265">
    <property type="component" value="Unassembled WGS sequence"/>
</dbReference>
<evidence type="ECO:0000256" key="1">
    <source>
        <dbReference type="ARBA" id="ARBA00004127"/>
    </source>
</evidence>
<dbReference type="InterPro" id="IPR018303">
    <property type="entry name" value="ATPase_P-typ_P_site"/>
</dbReference>
<evidence type="ECO:0000256" key="3">
    <source>
        <dbReference type="ARBA" id="ARBA00022448"/>
    </source>
</evidence>
<dbReference type="PROSITE" id="PS00154">
    <property type="entry name" value="ATPASE_E1_E2"/>
    <property type="match status" value="1"/>
</dbReference>
<reference evidence="13 15" key="2">
    <citation type="journal article" date="2019" name="Nat. Microbiol.">
        <title>Wide diversity of methane and short-chain alkane metabolisms in uncultured archaea.</title>
        <authorList>
            <person name="Borrel G."/>
            <person name="Adam P.S."/>
            <person name="McKay L.J."/>
            <person name="Chen L.X."/>
            <person name="Sierra-Garcia I.N."/>
            <person name="Sieber C.M."/>
            <person name="Letourneur Q."/>
            <person name="Ghozlane A."/>
            <person name="Andersen G.L."/>
            <person name="Li W.J."/>
            <person name="Hallam S.J."/>
            <person name="Muyzer G."/>
            <person name="de Oliveira V.M."/>
            <person name="Inskeep W.P."/>
            <person name="Banfield J.F."/>
            <person name="Gribaldo S."/>
        </authorList>
    </citation>
    <scope>NUCLEOTIDE SEQUENCE [LARGE SCALE GENOMIC DNA]</scope>
    <source>
        <strain evidence="13">Verst-YHS</strain>
    </source>
</reference>
<evidence type="ECO:0000256" key="5">
    <source>
        <dbReference type="ARBA" id="ARBA00022723"/>
    </source>
</evidence>
<gene>
    <name evidence="14" type="ORF">DSO09_04785</name>
    <name evidence="13" type="ORF">EF809_01695</name>
</gene>
<evidence type="ECO:0000256" key="9">
    <source>
        <dbReference type="ARBA" id="ARBA00022989"/>
    </source>
</evidence>
<keyword evidence="3" id="KW-0813">Transport</keyword>
<dbReference type="SUPFAM" id="SSF55008">
    <property type="entry name" value="HMA, heavy metal-associated domain"/>
    <property type="match status" value="1"/>
</dbReference>
<dbReference type="GO" id="GO:0016020">
    <property type="term" value="C:membrane"/>
    <property type="evidence" value="ECO:0007669"/>
    <property type="project" value="InterPro"/>
</dbReference>
<proteinExistence type="inferred from homology"/>
<dbReference type="NCBIfam" id="TIGR01494">
    <property type="entry name" value="ATPase_P-type"/>
    <property type="match status" value="1"/>
</dbReference>
<organism evidence="13 15">
    <name type="scientific">Thermoproteota archaeon</name>
    <dbReference type="NCBI Taxonomy" id="2056631"/>
    <lineage>
        <taxon>Archaea</taxon>
        <taxon>Thermoproteota</taxon>
    </lineage>
</organism>
<dbReference type="NCBIfam" id="TIGR01525">
    <property type="entry name" value="ATPase-IB_hvy"/>
    <property type="match status" value="1"/>
</dbReference>
<dbReference type="InterPro" id="IPR008250">
    <property type="entry name" value="ATPase_P-typ_transduc_dom_A_sf"/>
</dbReference>
<evidence type="ECO:0000313" key="13">
    <source>
        <dbReference type="EMBL" id="RZN57039.1"/>
    </source>
</evidence>
<evidence type="ECO:0000259" key="12">
    <source>
        <dbReference type="PROSITE" id="PS50846"/>
    </source>
</evidence>
<feature type="transmembrane region" description="Helical" evidence="11">
    <location>
        <begin position="679"/>
        <end position="698"/>
    </location>
</feature>
<keyword evidence="8" id="KW-1278">Translocase</keyword>
<dbReference type="Pfam" id="PF00122">
    <property type="entry name" value="E1-E2_ATPase"/>
    <property type="match status" value="1"/>
</dbReference>
<dbReference type="Gene3D" id="2.70.150.10">
    <property type="entry name" value="Calcium-transporting ATPase, cytoplasmic transduction domain A"/>
    <property type="match status" value="1"/>
</dbReference>
<keyword evidence="6" id="KW-0547">Nucleotide-binding</keyword>
<evidence type="ECO:0000256" key="4">
    <source>
        <dbReference type="ARBA" id="ARBA00022692"/>
    </source>
</evidence>
<name>A0A520KGD3_9CREN</name>
<dbReference type="SUPFAM" id="SSF81653">
    <property type="entry name" value="Calcium ATPase, transduction domain A"/>
    <property type="match status" value="1"/>
</dbReference>
<accession>A0A520KGD3</accession>
<keyword evidence="10 11" id="KW-0472">Membrane</keyword>
<dbReference type="GO" id="GO:0005524">
    <property type="term" value="F:ATP binding"/>
    <property type="evidence" value="ECO:0007669"/>
    <property type="project" value="UniProtKB-KW"/>
</dbReference>
<keyword evidence="5" id="KW-0479">Metal-binding</keyword>
<dbReference type="GO" id="GO:0055070">
    <property type="term" value="P:copper ion homeostasis"/>
    <property type="evidence" value="ECO:0007669"/>
    <property type="project" value="TreeGrafter"/>
</dbReference>
<evidence type="ECO:0000313" key="16">
    <source>
        <dbReference type="Proteomes" id="UP000317265"/>
    </source>
</evidence>
<dbReference type="GO" id="GO:0005507">
    <property type="term" value="F:copper ion binding"/>
    <property type="evidence" value="ECO:0007669"/>
    <property type="project" value="TreeGrafter"/>
</dbReference>
<dbReference type="InterPro" id="IPR036412">
    <property type="entry name" value="HAD-like_sf"/>
</dbReference>
<feature type="transmembrane region" description="Helical" evidence="11">
    <location>
        <begin position="313"/>
        <end position="334"/>
    </location>
</feature>
<reference evidence="14 16" key="1">
    <citation type="journal article" date="2019" name="Nat. Microbiol.">
        <title>Expanding anaerobic alkane metabolism in the domain of Archaea.</title>
        <authorList>
            <person name="Wang Y."/>
            <person name="Wegener G."/>
            <person name="Hou J."/>
            <person name="Wang F."/>
            <person name="Xiao X."/>
        </authorList>
    </citation>
    <scope>NUCLEOTIDE SEQUENCE [LARGE SCALE GENOMIC DNA]</scope>
    <source>
        <strain evidence="14">WYZ-LMO11</strain>
    </source>
</reference>
<evidence type="ECO:0000256" key="11">
    <source>
        <dbReference type="SAM" id="Phobius"/>
    </source>
</evidence>
<dbReference type="GO" id="GO:0043682">
    <property type="term" value="F:P-type divalent copper transporter activity"/>
    <property type="evidence" value="ECO:0007669"/>
    <property type="project" value="TreeGrafter"/>
</dbReference>
<feature type="transmembrane region" description="Helical" evidence="11">
    <location>
        <begin position="346"/>
        <end position="371"/>
    </location>
</feature>
<dbReference type="PROSITE" id="PS01047">
    <property type="entry name" value="HMA_1"/>
    <property type="match status" value="1"/>
</dbReference>
<keyword evidence="4 11" id="KW-0812">Transmembrane</keyword>
<evidence type="ECO:0000256" key="8">
    <source>
        <dbReference type="ARBA" id="ARBA00022967"/>
    </source>
</evidence>
<dbReference type="InterPro" id="IPR001757">
    <property type="entry name" value="P_typ_ATPase"/>
</dbReference>
<dbReference type="InterPro" id="IPR023298">
    <property type="entry name" value="ATPase_P-typ_TM_dom_sf"/>
</dbReference>
<comment type="similarity">
    <text evidence="2">Belongs to the cation transport ATPase (P-type) (TC 3.A.3) family. Type IB subfamily.</text>
</comment>
<dbReference type="FunFam" id="3.30.70.100:FF:000001">
    <property type="entry name" value="ATPase copper transporting beta"/>
    <property type="match status" value="1"/>
</dbReference>
<dbReference type="InterPro" id="IPR023214">
    <property type="entry name" value="HAD_sf"/>
</dbReference>
<dbReference type="CDD" id="cd02094">
    <property type="entry name" value="P-type_ATPase_Cu-like"/>
    <property type="match status" value="1"/>
</dbReference>
<dbReference type="InterPro" id="IPR006121">
    <property type="entry name" value="HMA_dom"/>
</dbReference>
<evidence type="ECO:0000256" key="10">
    <source>
        <dbReference type="ARBA" id="ARBA00023136"/>
    </source>
</evidence>
<dbReference type="EMBL" id="RXIH01000013">
    <property type="protein sequence ID" value="RZN57039.1"/>
    <property type="molecule type" value="Genomic_DNA"/>
</dbReference>
<feature type="transmembrane region" description="Helical" evidence="11">
    <location>
        <begin position="106"/>
        <end position="127"/>
    </location>
</feature>
<feature type="domain" description="HMA" evidence="12">
    <location>
        <begin position="3"/>
        <end position="69"/>
    </location>
</feature>
<dbReference type="Gene3D" id="3.40.1110.10">
    <property type="entry name" value="Calcium-transporting ATPase, cytoplasmic domain N"/>
    <property type="match status" value="1"/>
</dbReference>